<name>A0A3L7ATV3_9MICO</name>
<keyword evidence="3 5" id="KW-1133">Transmembrane helix</keyword>
<feature type="transmembrane region" description="Helical" evidence="5">
    <location>
        <begin position="177"/>
        <end position="196"/>
    </location>
</feature>
<dbReference type="PROSITE" id="PS50850">
    <property type="entry name" value="MFS"/>
    <property type="match status" value="1"/>
</dbReference>
<feature type="domain" description="Major facilitator superfamily (MFS) profile" evidence="6">
    <location>
        <begin position="23"/>
        <end position="464"/>
    </location>
</feature>
<feature type="transmembrane region" description="Helical" evidence="5">
    <location>
        <begin position="233"/>
        <end position="253"/>
    </location>
</feature>
<accession>A0A3L7ATV3</accession>
<feature type="transmembrane region" description="Helical" evidence="5">
    <location>
        <begin position="120"/>
        <end position="139"/>
    </location>
</feature>
<feature type="transmembrane region" description="Helical" evidence="5">
    <location>
        <begin position="146"/>
        <end position="171"/>
    </location>
</feature>
<keyword evidence="2 5" id="KW-0812">Transmembrane</keyword>
<organism evidence="7 8">
    <name type="scientific">Mycetocola lacteus</name>
    <dbReference type="NCBI Taxonomy" id="76637"/>
    <lineage>
        <taxon>Bacteria</taxon>
        <taxon>Bacillati</taxon>
        <taxon>Actinomycetota</taxon>
        <taxon>Actinomycetes</taxon>
        <taxon>Micrococcales</taxon>
        <taxon>Microbacteriaceae</taxon>
        <taxon>Mycetocola</taxon>
    </lineage>
</organism>
<dbReference type="InterPro" id="IPR036259">
    <property type="entry name" value="MFS_trans_sf"/>
</dbReference>
<comment type="subcellular location">
    <subcellularLocation>
        <location evidence="1">Cell membrane</location>
        <topology evidence="1">Multi-pass membrane protein</topology>
    </subcellularLocation>
</comment>
<evidence type="ECO:0000256" key="2">
    <source>
        <dbReference type="ARBA" id="ARBA00022692"/>
    </source>
</evidence>
<dbReference type="OrthoDB" id="3503984at2"/>
<dbReference type="Gene3D" id="1.20.1250.20">
    <property type="entry name" value="MFS general substrate transporter like domains"/>
    <property type="match status" value="1"/>
</dbReference>
<feature type="transmembrane region" description="Helical" evidence="5">
    <location>
        <begin position="308"/>
        <end position="328"/>
    </location>
</feature>
<dbReference type="Proteomes" id="UP000269438">
    <property type="component" value="Unassembled WGS sequence"/>
</dbReference>
<evidence type="ECO:0000256" key="5">
    <source>
        <dbReference type="SAM" id="Phobius"/>
    </source>
</evidence>
<feature type="transmembrane region" description="Helical" evidence="5">
    <location>
        <begin position="88"/>
        <end position="114"/>
    </location>
</feature>
<evidence type="ECO:0000313" key="7">
    <source>
        <dbReference type="EMBL" id="RLP82908.1"/>
    </source>
</evidence>
<dbReference type="InterPro" id="IPR020846">
    <property type="entry name" value="MFS_dom"/>
</dbReference>
<keyword evidence="8" id="KW-1185">Reference proteome</keyword>
<dbReference type="GO" id="GO:0022857">
    <property type="term" value="F:transmembrane transporter activity"/>
    <property type="evidence" value="ECO:0007669"/>
    <property type="project" value="InterPro"/>
</dbReference>
<feature type="transmembrane region" description="Helical" evidence="5">
    <location>
        <begin position="438"/>
        <end position="458"/>
    </location>
</feature>
<keyword evidence="4 5" id="KW-0472">Membrane</keyword>
<reference evidence="7 8" key="1">
    <citation type="submission" date="2018-10" db="EMBL/GenBank/DDBJ databases">
        <authorList>
            <person name="Li J."/>
        </authorList>
    </citation>
    <scope>NUCLEOTIDE SEQUENCE [LARGE SCALE GENOMIC DNA]</scope>
    <source>
        <strain evidence="7 8">JCM 11654</strain>
    </source>
</reference>
<feature type="transmembrane region" description="Helical" evidence="5">
    <location>
        <begin position="57"/>
        <end position="76"/>
    </location>
</feature>
<feature type="transmembrane region" description="Helical" evidence="5">
    <location>
        <begin position="208"/>
        <end position="227"/>
    </location>
</feature>
<dbReference type="RefSeq" id="WP_121688049.1">
    <property type="nucleotide sequence ID" value="NZ_RCUY01000005.1"/>
</dbReference>
<evidence type="ECO:0000313" key="8">
    <source>
        <dbReference type="Proteomes" id="UP000269438"/>
    </source>
</evidence>
<sequence>MHTETSEEHGTWADLFRGGAGPISLVLAGGVALYAVTVYVTGALLPALSAELHGVELYAWVNTAYLTASVLASALSGRASTRLGTRGAYLIGFGLFALGSLIIMLAPSMLVVVAGRLVQGLGGGFLAALAYVSISALLPRRVWTRATVLITAMWAIGGIAGPALGGAFASAGVWREAFLILTIASILLGVMALIVIRAPRPEGAGAPGLAVGSLVLVVIAAVLFSIATVVTGGWQIFAVALGVLALVLFVVVEKRAGSPLLPAMTFRRGSNLKWVYLVAGMIGGSVMIESFVPLFAQEIGNVPALPAGYLGAVPSLGWTVAEIFSAMIVGTRARLRARTIAPFITVAGLAGFALVSGTLDGIGVLIGWIVTLSLIGIGVGIGFPHLSVAAMSSVEGEEEQAAAASGVATVQLLSNAIVTALAGILLGTSVAGLTSAQVVSGGLAILVAVSIPAALVVARRLRTR</sequence>
<dbReference type="Gene3D" id="1.20.1720.10">
    <property type="entry name" value="Multidrug resistance protein D"/>
    <property type="match status" value="1"/>
</dbReference>
<dbReference type="EMBL" id="RCUY01000005">
    <property type="protein sequence ID" value="RLP82908.1"/>
    <property type="molecule type" value="Genomic_DNA"/>
</dbReference>
<feature type="transmembrane region" description="Helical" evidence="5">
    <location>
        <begin position="340"/>
        <end position="359"/>
    </location>
</feature>
<evidence type="ECO:0000256" key="1">
    <source>
        <dbReference type="ARBA" id="ARBA00004651"/>
    </source>
</evidence>
<dbReference type="PANTHER" id="PTHR23501:SF154">
    <property type="entry name" value="MULTIDRUG-EFFLUX TRANSPORTER RV1634-RELATED"/>
    <property type="match status" value="1"/>
</dbReference>
<feature type="transmembrane region" description="Helical" evidence="5">
    <location>
        <begin position="274"/>
        <end position="296"/>
    </location>
</feature>
<evidence type="ECO:0000256" key="4">
    <source>
        <dbReference type="ARBA" id="ARBA00023136"/>
    </source>
</evidence>
<evidence type="ECO:0000259" key="6">
    <source>
        <dbReference type="PROSITE" id="PS50850"/>
    </source>
</evidence>
<feature type="transmembrane region" description="Helical" evidence="5">
    <location>
        <begin position="365"/>
        <end position="389"/>
    </location>
</feature>
<dbReference type="GO" id="GO:0005886">
    <property type="term" value="C:plasma membrane"/>
    <property type="evidence" value="ECO:0007669"/>
    <property type="project" value="UniProtKB-SubCell"/>
</dbReference>
<protein>
    <submittedName>
        <fullName evidence="7">MFS transporter</fullName>
    </submittedName>
</protein>
<feature type="transmembrane region" description="Helical" evidence="5">
    <location>
        <begin position="25"/>
        <end position="45"/>
    </location>
</feature>
<dbReference type="Pfam" id="PF07690">
    <property type="entry name" value="MFS_1"/>
    <property type="match status" value="1"/>
</dbReference>
<feature type="transmembrane region" description="Helical" evidence="5">
    <location>
        <begin position="401"/>
        <end position="426"/>
    </location>
</feature>
<gene>
    <name evidence="7" type="ORF">D9V34_06570</name>
</gene>
<proteinExistence type="predicted"/>
<dbReference type="SUPFAM" id="SSF103473">
    <property type="entry name" value="MFS general substrate transporter"/>
    <property type="match status" value="1"/>
</dbReference>
<dbReference type="PANTHER" id="PTHR23501">
    <property type="entry name" value="MAJOR FACILITATOR SUPERFAMILY"/>
    <property type="match status" value="1"/>
</dbReference>
<evidence type="ECO:0000256" key="3">
    <source>
        <dbReference type="ARBA" id="ARBA00022989"/>
    </source>
</evidence>
<comment type="caution">
    <text evidence="7">The sequence shown here is derived from an EMBL/GenBank/DDBJ whole genome shotgun (WGS) entry which is preliminary data.</text>
</comment>
<dbReference type="PRINTS" id="PR01036">
    <property type="entry name" value="TCRTETB"/>
</dbReference>
<dbReference type="AlphaFoldDB" id="A0A3L7ATV3"/>
<dbReference type="InterPro" id="IPR011701">
    <property type="entry name" value="MFS"/>
</dbReference>